<reference evidence="1 2" key="1">
    <citation type="journal article" date="2023" name="Elife">
        <title>Identification of key yeast species and microbe-microbe interactions impacting larval growth of Drosophila in the wild.</title>
        <authorList>
            <person name="Mure A."/>
            <person name="Sugiura Y."/>
            <person name="Maeda R."/>
            <person name="Honda K."/>
            <person name="Sakurai N."/>
            <person name="Takahashi Y."/>
            <person name="Watada M."/>
            <person name="Katoh T."/>
            <person name="Gotoh A."/>
            <person name="Gotoh Y."/>
            <person name="Taniguchi I."/>
            <person name="Nakamura K."/>
            <person name="Hayashi T."/>
            <person name="Katayama T."/>
            <person name="Uemura T."/>
            <person name="Hattori Y."/>
        </authorList>
    </citation>
    <scope>NUCLEOTIDE SEQUENCE [LARGE SCALE GENOMIC DNA]</scope>
    <source>
        <strain evidence="1 2">SC-9</strain>
    </source>
</reference>
<evidence type="ECO:0000313" key="1">
    <source>
        <dbReference type="EMBL" id="GMM37032.1"/>
    </source>
</evidence>
<comment type="caution">
    <text evidence="1">The sequence shown here is derived from an EMBL/GenBank/DDBJ whole genome shotgun (WGS) entry which is preliminary data.</text>
</comment>
<evidence type="ECO:0000313" key="2">
    <source>
        <dbReference type="Proteomes" id="UP001360560"/>
    </source>
</evidence>
<dbReference type="EMBL" id="BTFZ01000011">
    <property type="protein sequence ID" value="GMM37032.1"/>
    <property type="molecule type" value="Genomic_DNA"/>
</dbReference>
<keyword evidence="2" id="KW-1185">Reference proteome</keyword>
<accession>A0AAV5QQ92</accession>
<sequence>MLAYFGINKIQIESTLKVNNMYPRIRNHMINYANMPLDAVPNLRGESLSDIPNTLSELGIRLGDPV</sequence>
<name>A0AAV5QQ92_9ASCO</name>
<dbReference type="AlphaFoldDB" id="A0AAV5QQ92"/>
<dbReference type="GeneID" id="90075007"/>
<dbReference type="Proteomes" id="UP001360560">
    <property type="component" value="Unassembled WGS sequence"/>
</dbReference>
<organism evidence="1 2">
    <name type="scientific">Saccharomycopsis crataegensis</name>
    <dbReference type="NCBI Taxonomy" id="43959"/>
    <lineage>
        <taxon>Eukaryota</taxon>
        <taxon>Fungi</taxon>
        <taxon>Dikarya</taxon>
        <taxon>Ascomycota</taxon>
        <taxon>Saccharomycotina</taxon>
        <taxon>Saccharomycetes</taxon>
        <taxon>Saccharomycopsidaceae</taxon>
        <taxon>Saccharomycopsis</taxon>
    </lineage>
</organism>
<protein>
    <submittedName>
        <fullName evidence="1">Uncharacterized protein</fullName>
    </submittedName>
</protein>
<dbReference type="RefSeq" id="XP_064854028.1">
    <property type="nucleotide sequence ID" value="XM_064997956.1"/>
</dbReference>
<proteinExistence type="predicted"/>
<gene>
    <name evidence="1" type="ORF">DASC09_043570</name>
</gene>